<sequence length="85" mass="9729">MEFYFKSKGAKTHLYRESGFIDEDLGELTETFSGKLKTKNLLGENFELEDISGFFSKGNRYSIKSSKGLNGIIEKKSFGDRYILK</sequence>
<dbReference type="EMBL" id="PGET01000001">
    <property type="protein sequence ID" value="PJJ27890.1"/>
    <property type="molecule type" value="Genomic_DNA"/>
</dbReference>
<accession>A0A2M8Z386</accession>
<comment type="caution">
    <text evidence="1">The sequence shown here is derived from an EMBL/GenBank/DDBJ whole genome shotgun (WGS) entry which is preliminary data.</text>
</comment>
<organism evidence="1 2">
    <name type="scientific">[Clostridium] celerecrescens 18A</name>
    <dbReference type="NCBI Taxonomy" id="1286362"/>
    <lineage>
        <taxon>Bacteria</taxon>
        <taxon>Bacillati</taxon>
        <taxon>Bacillota</taxon>
        <taxon>Clostridia</taxon>
        <taxon>Lachnospirales</taxon>
        <taxon>Lachnospiraceae</taxon>
        <taxon>Lacrimispora</taxon>
    </lineage>
</organism>
<dbReference type="Proteomes" id="UP000231092">
    <property type="component" value="Unassembled WGS sequence"/>
</dbReference>
<proteinExistence type="predicted"/>
<name>A0A2M8Z386_9FIRM</name>
<dbReference type="RefSeq" id="WP_100304465.1">
    <property type="nucleotide sequence ID" value="NZ_PGET01000001.1"/>
</dbReference>
<evidence type="ECO:0000313" key="2">
    <source>
        <dbReference type="Proteomes" id="UP000231092"/>
    </source>
</evidence>
<dbReference type="AlphaFoldDB" id="A0A2M8Z386"/>
<gene>
    <name evidence="1" type="ORF">H171_1372</name>
</gene>
<reference evidence="1 2" key="1">
    <citation type="submission" date="2017-11" db="EMBL/GenBank/DDBJ databases">
        <title>Understudied soil microbes with underappreciated capabilities: Untangling the Clostridium saccharolyticum group.</title>
        <authorList>
            <person name="Leschine S."/>
        </authorList>
    </citation>
    <scope>NUCLEOTIDE SEQUENCE [LARGE SCALE GENOMIC DNA]</scope>
    <source>
        <strain evidence="1 2">18A</strain>
    </source>
</reference>
<dbReference type="OrthoDB" id="2050493at2"/>
<protein>
    <submittedName>
        <fullName evidence="1">Uncharacterized protein</fullName>
    </submittedName>
</protein>
<evidence type="ECO:0000313" key="1">
    <source>
        <dbReference type="EMBL" id="PJJ27890.1"/>
    </source>
</evidence>